<sequence>MRALVAYNAGATGSGVKVGVIDSGIDLQSQEFGDCSGGLGTGTCRILASSSDTAGNGSIDDVGGHGTAVAFTIAGRRNGSGSQGVAFDAQLVVGRADRVGSCDGSDTTTCKFDGSAIATALDRARLAGVRVVNISLGGDGASSSLSAAIDRATAAGVIVVMAAGNDGAANPDAFSSPAMNSAIARGLVIIAGSVNANDVISSFSNRAGTSASVYLAAVGEGVRAPDATNSAFLWSGTSFSAPQIAGAIALLAQAFPNLTGKQIVDLLYATARDVGDPGVDAIYGRGVLDLTRAFQPVGTMSVAGRSAAISTTVNGTLSAPMGDATQGALGMVVLDAFQRAFATDVGGTIQHQPMARNLAALLATRDRSFSMGFSGMRVAVSLVPTTDSVRIERLGITSRDASVARMLATTVSGRLGRRVQFAIGVAQSGNALTAQLAGRDDPAFLIARDPLSAPGFDVAVGGSAAVRHALGAWGVTVASEYGDVMSQYAGDIDAFRTRWQRYGYGRATIALDRRFGGLNASLALTRLAEANTVLGARFGAGLGAARASSLFADLGLRWGLGGGWSLGGSLRKGWTQAALRGGFEGAGLIRTNAWAADVGKDGVFGSDSIGFRVAQPLRVAHGGIGLRLPQGWDYGTESVTSWSSARINLAPVGREIDYEVRYRWNFLDGDISSNLFLRHQPGNFASVANDMGGVVRWSWGF</sequence>
<evidence type="ECO:0000256" key="1">
    <source>
        <dbReference type="ARBA" id="ARBA00011073"/>
    </source>
</evidence>
<dbReference type="InterPro" id="IPR036852">
    <property type="entry name" value="Peptidase_S8/S53_dom_sf"/>
</dbReference>
<dbReference type="CDD" id="cd04848">
    <property type="entry name" value="Peptidases_S8_Autotransporter_serine_protease_like"/>
    <property type="match status" value="1"/>
</dbReference>
<dbReference type="PROSITE" id="PS00138">
    <property type="entry name" value="SUBTILASE_SER"/>
    <property type="match status" value="1"/>
</dbReference>
<evidence type="ECO:0000256" key="5">
    <source>
        <dbReference type="ARBA" id="ARBA00022825"/>
    </source>
</evidence>
<feature type="domain" description="Peptidase S8/S53" evidence="7">
    <location>
        <begin position="13"/>
        <end position="286"/>
    </location>
</feature>
<evidence type="ECO:0000259" key="7">
    <source>
        <dbReference type="Pfam" id="PF00082"/>
    </source>
</evidence>
<accession>A0A2U0SIQ0</accession>
<evidence type="ECO:0000313" key="9">
    <source>
        <dbReference type="Proteomes" id="UP000245890"/>
    </source>
</evidence>
<dbReference type="AlphaFoldDB" id="A0A2U0SIQ0"/>
<protein>
    <submittedName>
        <fullName evidence="8">Peptidase S8</fullName>
    </submittedName>
</protein>
<dbReference type="InterPro" id="IPR000209">
    <property type="entry name" value="Peptidase_S8/S53_dom"/>
</dbReference>
<gene>
    <name evidence="8" type="ORF">DD559_00305</name>
</gene>
<dbReference type="Proteomes" id="UP000245890">
    <property type="component" value="Unassembled WGS sequence"/>
</dbReference>
<feature type="active site" description="Charge relay system" evidence="6">
    <location>
        <position position="65"/>
    </location>
</feature>
<evidence type="ECO:0000313" key="8">
    <source>
        <dbReference type="EMBL" id="PVX31224.1"/>
    </source>
</evidence>
<reference evidence="8 9" key="1">
    <citation type="submission" date="2018-05" db="EMBL/GenBank/DDBJ databases">
        <title>Description of Sphingomonas pokkalii sp nov, isolated from the rhizosphere of saline tolerant pokkali rice and its draft genome analysis.</title>
        <authorList>
            <person name="Menon R."/>
            <person name="Kumari S."/>
            <person name="Rameshkumar N."/>
        </authorList>
    </citation>
    <scope>NUCLEOTIDE SEQUENCE [LARGE SCALE GENOMIC DNA]</scope>
    <source>
        <strain evidence="8 9">L3B27</strain>
    </source>
</reference>
<dbReference type="InterPro" id="IPR023828">
    <property type="entry name" value="Peptidase_S8_Ser-AS"/>
</dbReference>
<dbReference type="Gene3D" id="3.40.50.200">
    <property type="entry name" value="Peptidase S8/S53 domain"/>
    <property type="match status" value="1"/>
</dbReference>
<organism evidence="8 9">
    <name type="scientific">Sphingomonas pokkalii</name>
    <dbReference type="NCBI Taxonomy" id="2175090"/>
    <lineage>
        <taxon>Bacteria</taxon>
        <taxon>Pseudomonadati</taxon>
        <taxon>Pseudomonadota</taxon>
        <taxon>Alphaproteobacteria</taxon>
        <taxon>Sphingomonadales</taxon>
        <taxon>Sphingomonadaceae</taxon>
        <taxon>Sphingomonas</taxon>
    </lineage>
</organism>
<dbReference type="InterPro" id="IPR050131">
    <property type="entry name" value="Peptidase_S8_subtilisin-like"/>
</dbReference>
<feature type="active site" description="Charge relay system" evidence="6">
    <location>
        <position position="238"/>
    </location>
</feature>
<dbReference type="GO" id="GO:0004252">
    <property type="term" value="F:serine-type endopeptidase activity"/>
    <property type="evidence" value="ECO:0007669"/>
    <property type="project" value="UniProtKB-UniRule"/>
</dbReference>
<comment type="caution">
    <text evidence="8">The sequence shown here is derived from an EMBL/GenBank/DDBJ whole genome shotgun (WGS) entry which is preliminary data.</text>
</comment>
<keyword evidence="2 6" id="KW-0645">Protease</keyword>
<feature type="active site" description="Charge relay system" evidence="6">
    <location>
        <position position="22"/>
    </location>
</feature>
<dbReference type="InterPro" id="IPR034061">
    <property type="entry name" value="Peptidases_S8_Autotransporter"/>
</dbReference>
<dbReference type="SUPFAM" id="SSF52743">
    <property type="entry name" value="Subtilisin-like"/>
    <property type="match status" value="1"/>
</dbReference>
<keyword evidence="3" id="KW-0732">Signal</keyword>
<dbReference type="GO" id="GO:0006508">
    <property type="term" value="P:proteolysis"/>
    <property type="evidence" value="ECO:0007669"/>
    <property type="project" value="UniProtKB-KW"/>
</dbReference>
<dbReference type="PRINTS" id="PR00723">
    <property type="entry name" value="SUBTILISIN"/>
</dbReference>
<keyword evidence="5 6" id="KW-0720">Serine protease</keyword>
<dbReference type="PANTHER" id="PTHR43806">
    <property type="entry name" value="PEPTIDASE S8"/>
    <property type="match status" value="1"/>
</dbReference>
<keyword evidence="9" id="KW-1185">Reference proteome</keyword>
<dbReference type="OrthoDB" id="5405281at2"/>
<dbReference type="PROSITE" id="PS51892">
    <property type="entry name" value="SUBTILASE"/>
    <property type="match status" value="1"/>
</dbReference>
<evidence type="ECO:0000256" key="3">
    <source>
        <dbReference type="ARBA" id="ARBA00022729"/>
    </source>
</evidence>
<evidence type="ECO:0000256" key="4">
    <source>
        <dbReference type="ARBA" id="ARBA00022801"/>
    </source>
</evidence>
<dbReference type="EMBL" id="QENQ01000001">
    <property type="protein sequence ID" value="PVX31224.1"/>
    <property type="molecule type" value="Genomic_DNA"/>
</dbReference>
<comment type="similarity">
    <text evidence="1 6">Belongs to the peptidase S8 family.</text>
</comment>
<proteinExistence type="inferred from homology"/>
<dbReference type="PANTHER" id="PTHR43806:SF11">
    <property type="entry name" value="CEREVISIN-RELATED"/>
    <property type="match status" value="1"/>
</dbReference>
<evidence type="ECO:0000256" key="6">
    <source>
        <dbReference type="PROSITE-ProRule" id="PRU01240"/>
    </source>
</evidence>
<keyword evidence="4 6" id="KW-0378">Hydrolase</keyword>
<dbReference type="Pfam" id="PF00082">
    <property type="entry name" value="Peptidase_S8"/>
    <property type="match status" value="1"/>
</dbReference>
<name>A0A2U0SIQ0_9SPHN</name>
<evidence type="ECO:0000256" key="2">
    <source>
        <dbReference type="ARBA" id="ARBA00022670"/>
    </source>
</evidence>
<dbReference type="InterPro" id="IPR015500">
    <property type="entry name" value="Peptidase_S8_subtilisin-rel"/>
</dbReference>